<dbReference type="HAMAP" id="MF_02125">
    <property type="entry name" value="L3_methyltr_PrmB"/>
    <property type="match status" value="1"/>
</dbReference>
<dbReference type="Gene3D" id="3.40.50.150">
    <property type="entry name" value="Vaccinia Virus protein VP39"/>
    <property type="match status" value="1"/>
</dbReference>
<dbReference type="InterPro" id="IPR029063">
    <property type="entry name" value="SAM-dependent_MTases_sf"/>
</dbReference>
<dbReference type="AlphaFoldDB" id="A0A1Y0I9X7"/>
<evidence type="ECO:0000256" key="4">
    <source>
        <dbReference type="HAMAP-Rule" id="MF_02125"/>
    </source>
</evidence>
<keyword evidence="7" id="KW-1185">Reference proteome</keyword>
<comment type="catalytic activity">
    <reaction evidence="4">
        <text>L-glutaminyl-[ribosomal protein uL3] + S-adenosyl-L-methionine = N(5)-methyl-L-glutaminyl-[ribosomal protein uL3] + S-adenosyl-L-homocysteine + H(+)</text>
        <dbReference type="Rhea" id="RHEA:45020"/>
        <dbReference type="Rhea" id="RHEA-COMP:11063"/>
        <dbReference type="Rhea" id="RHEA-COMP:11064"/>
        <dbReference type="ChEBI" id="CHEBI:15378"/>
        <dbReference type="ChEBI" id="CHEBI:30011"/>
        <dbReference type="ChEBI" id="CHEBI:57856"/>
        <dbReference type="ChEBI" id="CHEBI:59789"/>
        <dbReference type="ChEBI" id="CHEBI:61891"/>
        <dbReference type="EC" id="2.1.1.298"/>
    </reaction>
</comment>
<organism evidence="6 7">
    <name type="scientific">Oleiphilus messinensis</name>
    <dbReference type="NCBI Taxonomy" id="141451"/>
    <lineage>
        <taxon>Bacteria</taxon>
        <taxon>Pseudomonadati</taxon>
        <taxon>Pseudomonadota</taxon>
        <taxon>Gammaproteobacteria</taxon>
        <taxon>Oceanospirillales</taxon>
        <taxon>Oleiphilaceae</taxon>
        <taxon>Oleiphilus</taxon>
    </lineage>
</organism>
<evidence type="ECO:0000256" key="3">
    <source>
        <dbReference type="ARBA" id="ARBA00022691"/>
    </source>
</evidence>
<evidence type="ECO:0000313" key="7">
    <source>
        <dbReference type="Proteomes" id="UP000196027"/>
    </source>
</evidence>
<evidence type="ECO:0000256" key="2">
    <source>
        <dbReference type="ARBA" id="ARBA00022679"/>
    </source>
</evidence>
<dbReference type="InterPro" id="IPR017127">
    <property type="entry name" value="Ribosome_uL3_MTase"/>
</dbReference>
<dbReference type="RefSeq" id="WP_232465127.1">
    <property type="nucleotide sequence ID" value="NZ_CP021425.1"/>
</dbReference>
<dbReference type="InterPro" id="IPR002052">
    <property type="entry name" value="DNA_methylase_N6_adenine_CS"/>
</dbReference>
<keyword evidence="1 4" id="KW-0489">Methyltransferase</keyword>
<dbReference type="PIRSF" id="PIRSF037167">
    <property type="entry name" value="Mtase_YfcB_prd"/>
    <property type="match status" value="1"/>
</dbReference>
<proteinExistence type="inferred from homology"/>
<keyword evidence="3 4" id="KW-0949">S-adenosyl-L-methionine</keyword>
<dbReference type="Proteomes" id="UP000196027">
    <property type="component" value="Chromosome"/>
</dbReference>
<sequence length="323" mass="35991">MASSQLEQKTLFAGAYQYDDLMSSLNTIGDFVRFALSRFNQAELFYGHGTDNALDEALLLVLQSLHLPWDLDKALYSGSLTQVEKTLLLERLDKRVIARVPTAYLLGEAWFMGLPFHVDERVLVPRSPIAELIEKYFYPWAPQEPVERVLDLCTGSGCIGIACAVQFEDAQVDLVDISTDALDVARSNIARHHLGDRVRAIQSDLFDQISDRYDIIVSNPPYVDQQDLSTMPEEFGHEPVLGLEAGNDGLDLVRFILKHAAAHLTNSGILVVEVGNSWIALEETYPEIPFTWIEFEHGGGGVFVLTRDDLVQATEAIEQALPS</sequence>
<dbReference type="Pfam" id="PF05175">
    <property type="entry name" value="MTS"/>
    <property type="match status" value="1"/>
</dbReference>
<dbReference type="InterPro" id="IPR004556">
    <property type="entry name" value="HemK-like"/>
</dbReference>
<comment type="function">
    <text evidence="4">Methylates ribosomal protein uL3 on a specific glutamine residue.</text>
</comment>
<dbReference type="SUPFAM" id="SSF53335">
    <property type="entry name" value="S-adenosyl-L-methionine-dependent methyltransferases"/>
    <property type="match status" value="1"/>
</dbReference>
<dbReference type="GO" id="GO:0003676">
    <property type="term" value="F:nucleic acid binding"/>
    <property type="evidence" value="ECO:0007669"/>
    <property type="project" value="InterPro"/>
</dbReference>
<dbReference type="PANTHER" id="PTHR47806">
    <property type="entry name" value="50S RIBOSOMAL PROTEIN L3 GLUTAMINE METHYLTRANSFERASE"/>
    <property type="match status" value="1"/>
</dbReference>
<keyword evidence="6" id="KW-0689">Ribosomal protein</keyword>
<evidence type="ECO:0000259" key="5">
    <source>
        <dbReference type="Pfam" id="PF05175"/>
    </source>
</evidence>
<dbReference type="InterPro" id="IPR007848">
    <property type="entry name" value="Small_mtfrase_dom"/>
</dbReference>
<dbReference type="GO" id="GO:0036009">
    <property type="term" value="F:protein-glutamine N-methyltransferase activity"/>
    <property type="evidence" value="ECO:0007669"/>
    <property type="project" value="UniProtKB-UniRule"/>
</dbReference>
<dbReference type="FunFam" id="3.40.50.150:FF:000042">
    <property type="entry name" value="50S ribosomal protein L3 glutamine methyltransferase"/>
    <property type="match status" value="1"/>
</dbReference>
<comment type="similarity">
    <text evidence="4">Belongs to the protein N5-glutamine methyltransferase family. PrmB subfamily.</text>
</comment>
<gene>
    <name evidence="4" type="primary">prmB</name>
    <name evidence="6" type="ORF">OLMES_3286</name>
</gene>
<dbReference type="NCBIfam" id="TIGR00536">
    <property type="entry name" value="hemK_fam"/>
    <property type="match status" value="1"/>
</dbReference>
<dbReference type="Gene3D" id="1.10.8.10">
    <property type="entry name" value="DNA helicase RuvA subunit, C-terminal domain"/>
    <property type="match status" value="1"/>
</dbReference>
<keyword evidence="6" id="KW-0687">Ribonucleoprotein</keyword>
<reference evidence="6 7" key="1">
    <citation type="submission" date="2017-05" db="EMBL/GenBank/DDBJ databases">
        <title>Genomic insights into alkan degradation activity of Oleiphilus messinensis.</title>
        <authorList>
            <person name="Kozyavkin S.A."/>
            <person name="Slesarev A.I."/>
            <person name="Golyshin P.N."/>
            <person name="Korzhenkov A."/>
            <person name="Golyshina O.N."/>
            <person name="Toshchakov S.V."/>
        </authorList>
    </citation>
    <scope>NUCLEOTIDE SEQUENCE [LARGE SCALE GENOMIC DNA]</scope>
    <source>
        <strain evidence="6 7">ME102</strain>
    </source>
</reference>
<name>A0A1Y0I9X7_9GAMM</name>
<dbReference type="PROSITE" id="PS00092">
    <property type="entry name" value="N6_MTASE"/>
    <property type="match status" value="1"/>
</dbReference>
<protein>
    <recommendedName>
        <fullName evidence="4">Ribosomal protein uL3 glutamine methyltransferase</fullName>
        <shortName evidence="4">uL3 MTase</shortName>
        <ecNumber evidence="4">2.1.1.298</ecNumber>
    </recommendedName>
    <alternativeName>
        <fullName evidence="4">N5-glutamine methyltransferase PrmB</fullName>
    </alternativeName>
</protein>
<dbReference type="GO" id="GO:0032259">
    <property type="term" value="P:methylation"/>
    <property type="evidence" value="ECO:0007669"/>
    <property type="project" value="UniProtKB-KW"/>
</dbReference>
<dbReference type="GO" id="GO:0005840">
    <property type="term" value="C:ribosome"/>
    <property type="evidence" value="ECO:0007669"/>
    <property type="project" value="UniProtKB-KW"/>
</dbReference>
<dbReference type="CDD" id="cd02440">
    <property type="entry name" value="AdoMet_MTases"/>
    <property type="match status" value="1"/>
</dbReference>
<dbReference type="NCBIfam" id="TIGR03533">
    <property type="entry name" value="L3_gln_methyl"/>
    <property type="match status" value="1"/>
</dbReference>
<accession>A0A1Y0I9X7</accession>
<evidence type="ECO:0000313" key="6">
    <source>
        <dbReference type="EMBL" id="ARU57327.1"/>
    </source>
</evidence>
<evidence type="ECO:0000256" key="1">
    <source>
        <dbReference type="ARBA" id="ARBA00022603"/>
    </source>
</evidence>
<keyword evidence="2 4" id="KW-0808">Transferase</keyword>
<dbReference type="PANTHER" id="PTHR47806:SF1">
    <property type="entry name" value="RIBOSOMAL PROTEIN UL3 GLUTAMINE METHYLTRANSFERASE"/>
    <property type="match status" value="1"/>
</dbReference>
<dbReference type="EMBL" id="CP021425">
    <property type="protein sequence ID" value="ARU57327.1"/>
    <property type="molecule type" value="Genomic_DNA"/>
</dbReference>
<dbReference type="KEGG" id="ome:OLMES_3286"/>
<dbReference type="EC" id="2.1.1.298" evidence="4"/>
<feature type="domain" description="Methyltransferase small" evidence="5">
    <location>
        <begin position="146"/>
        <end position="229"/>
    </location>
</feature>
<dbReference type="GO" id="GO:0005829">
    <property type="term" value="C:cytosol"/>
    <property type="evidence" value="ECO:0007669"/>
    <property type="project" value="TreeGrafter"/>
</dbReference>